<dbReference type="GO" id="GO:0030246">
    <property type="term" value="F:carbohydrate binding"/>
    <property type="evidence" value="ECO:0007669"/>
    <property type="project" value="UniProtKB-KW"/>
</dbReference>
<keyword evidence="6 13" id="KW-1133">Transmembrane helix</keyword>
<dbReference type="SUPFAM" id="SSF48726">
    <property type="entry name" value="Immunoglobulin"/>
    <property type="match status" value="4"/>
</dbReference>
<feature type="compositionally biased region" description="Polar residues" evidence="12">
    <location>
        <begin position="465"/>
        <end position="489"/>
    </location>
</feature>
<dbReference type="InterPro" id="IPR051036">
    <property type="entry name" value="SIGLEC"/>
</dbReference>
<dbReference type="InterPro" id="IPR003599">
    <property type="entry name" value="Ig_sub"/>
</dbReference>
<dbReference type="Pfam" id="PF07686">
    <property type="entry name" value="V-set"/>
    <property type="match status" value="1"/>
</dbReference>
<evidence type="ECO:0000313" key="16">
    <source>
        <dbReference type="Proteomes" id="UP000000715"/>
    </source>
</evidence>
<dbReference type="AlphaFoldDB" id="A0A8U0UYF7"/>
<dbReference type="InterPro" id="IPR036179">
    <property type="entry name" value="Ig-like_dom_sf"/>
</dbReference>
<keyword evidence="2 13" id="KW-0812">Transmembrane</keyword>
<comment type="subcellular location">
    <subcellularLocation>
        <location evidence="1">Membrane</location>
        <topology evidence="1">Single-pass type I membrane protein</topology>
    </subcellularLocation>
</comment>
<dbReference type="SMART" id="SM00409">
    <property type="entry name" value="IG"/>
    <property type="match status" value="3"/>
</dbReference>
<dbReference type="PROSITE" id="PS50835">
    <property type="entry name" value="IG_LIKE"/>
    <property type="match status" value="2"/>
</dbReference>
<dbReference type="PANTHER" id="PTHR12035">
    <property type="entry name" value="SIALIC ACID BINDING IMMUNOGLOBULIN-LIKE LECTIN"/>
    <property type="match status" value="1"/>
</dbReference>
<evidence type="ECO:0000256" key="5">
    <source>
        <dbReference type="ARBA" id="ARBA00022889"/>
    </source>
</evidence>
<feature type="transmembrane region" description="Helical" evidence="13">
    <location>
        <begin position="432"/>
        <end position="453"/>
    </location>
</feature>
<feature type="domain" description="Ig-like" evidence="15">
    <location>
        <begin position="227"/>
        <end position="324"/>
    </location>
</feature>
<dbReference type="PANTHER" id="PTHR12035:SF99">
    <property type="entry name" value="SIALIC ACID BINDING IG LIKE LECTIN 6"/>
    <property type="match status" value="1"/>
</dbReference>
<keyword evidence="10" id="KW-0393">Immunoglobulin domain</keyword>
<keyword evidence="16" id="KW-1185">Reference proteome</keyword>
<protein>
    <submittedName>
        <fullName evidence="17">Sialic acid-binding Ig-like lectin 5 isoform X3</fullName>
    </submittedName>
</protein>
<name>A0A8U0UYF7_MUSPF</name>
<feature type="region of interest" description="Disordered" evidence="12">
    <location>
        <begin position="462"/>
        <end position="506"/>
    </location>
</feature>
<evidence type="ECO:0000256" key="4">
    <source>
        <dbReference type="ARBA" id="ARBA00022734"/>
    </source>
</evidence>
<keyword evidence="3 14" id="KW-0732">Signal</keyword>
<dbReference type="Gene3D" id="2.60.40.10">
    <property type="entry name" value="Immunoglobulins"/>
    <property type="match status" value="3"/>
</dbReference>
<dbReference type="InterPro" id="IPR013106">
    <property type="entry name" value="Ig_V-set"/>
</dbReference>
<accession>A0A8U0UYF7</accession>
<evidence type="ECO:0000256" key="11">
    <source>
        <dbReference type="ARBA" id="ARBA00038361"/>
    </source>
</evidence>
<dbReference type="GO" id="GO:0007155">
    <property type="term" value="P:cell adhesion"/>
    <property type="evidence" value="ECO:0007669"/>
    <property type="project" value="UniProtKB-KW"/>
</dbReference>
<dbReference type="InterPro" id="IPR007110">
    <property type="entry name" value="Ig-like_dom"/>
</dbReference>
<keyword evidence="5" id="KW-0130">Cell adhesion</keyword>
<evidence type="ECO:0000256" key="7">
    <source>
        <dbReference type="ARBA" id="ARBA00023136"/>
    </source>
</evidence>
<evidence type="ECO:0000256" key="1">
    <source>
        <dbReference type="ARBA" id="ARBA00004479"/>
    </source>
</evidence>
<dbReference type="RefSeq" id="XP_044933334.1">
    <property type="nucleotide sequence ID" value="XM_045077399.1"/>
</dbReference>
<proteinExistence type="inferred from homology"/>
<evidence type="ECO:0000313" key="17">
    <source>
        <dbReference type="RefSeq" id="XP_044933334.1"/>
    </source>
</evidence>
<gene>
    <name evidence="17" type="primary">LOC101678204</name>
</gene>
<evidence type="ECO:0000256" key="8">
    <source>
        <dbReference type="ARBA" id="ARBA00023157"/>
    </source>
</evidence>
<organism evidence="16 17">
    <name type="scientific">Mustela putorius furo</name>
    <name type="common">European domestic ferret</name>
    <name type="synonym">Mustela furo</name>
    <dbReference type="NCBI Taxonomy" id="9669"/>
    <lineage>
        <taxon>Eukaryota</taxon>
        <taxon>Metazoa</taxon>
        <taxon>Chordata</taxon>
        <taxon>Craniata</taxon>
        <taxon>Vertebrata</taxon>
        <taxon>Euteleostomi</taxon>
        <taxon>Mammalia</taxon>
        <taxon>Eutheria</taxon>
        <taxon>Laurasiatheria</taxon>
        <taxon>Carnivora</taxon>
        <taxon>Caniformia</taxon>
        <taxon>Musteloidea</taxon>
        <taxon>Mustelidae</taxon>
        <taxon>Mustelinae</taxon>
        <taxon>Mustela</taxon>
    </lineage>
</organism>
<keyword evidence="9" id="KW-0325">Glycoprotein</keyword>
<dbReference type="GeneID" id="101678204"/>
<dbReference type="GO" id="GO:0005886">
    <property type="term" value="C:plasma membrane"/>
    <property type="evidence" value="ECO:0007669"/>
    <property type="project" value="TreeGrafter"/>
</dbReference>
<dbReference type="FunFam" id="2.60.40.10:FF:000912">
    <property type="entry name" value="Myeloid cell surface antigen CD33"/>
    <property type="match status" value="1"/>
</dbReference>
<reference evidence="17" key="1">
    <citation type="submission" date="2025-08" db="UniProtKB">
        <authorList>
            <consortium name="RefSeq"/>
        </authorList>
    </citation>
    <scope>IDENTIFICATION</scope>
    <source>
        <tissue evidence="17">Brain</tissue>
    </source>
</reference>
<evidence type="ECO:0000256" key="13">
    <source>
        <dbReference type="SAM" id="Phobius"/>
    </source>
</evidence>
<keyword evidence="7 13" id="KW-0472">Membrane</keyword>
<comment type="similarity">
    <text evidence="11">Belongs to the immunoglobulin superfamily. SIGLEC (sialic acid binding Ig-like lectin) family.</text>
</comment>
<dbReference type="GO" id="GO:0033691">
    <property type="term" value="F:sialic acid binding"/>
    <property type="evidence" value="ECO:0007669"/>
    <property type="project" value="TreeGrafter"/>
</dbReference>
<evidence type="ECO:0000256" key="6">
    <source>
        <dbReference type="ARBA" id="ARBA00022989"/>
    </source>
</evidence>
<feature type="signal peptide" evidence="14">
    <location>
        <begin position="1"/>
        <end position="19"/>
    </location>
</feature>
<feature type="domain" description="Ig-like" evidence="15">
    <location>
        <begin position="137"/>
        <end position="220"/>
    </location>
</feature>
<evidence type="ECO:0000256" key="10">
    <source>
        <dbReference type="ARBA" id="ARBA00023319"/>
    </source>
</evidence>
<keyword evidence="8" id="KW-1015">Disulfide bond</keyword>
<evidence type="ECO:0000256" key="12">
    <source>
        <dbReference type="SAM" id="MobiDB-lite"/>
    </source>
</evidence>
<evidence type="ECO:0000256" key="14">
    <source>
        <dbReference type="SAM" id="SignalP"/>
    </source>
</evidence>
<evidence type="ECO:0000256" key="9">
    <source>
        <dbReference type="ARBA" id="ARBA00023180"/>
    </source>
</evidence>
<dbReference type="KEGG" id="mpuf:101678204"/>
<feature type="chain" id="PRO_5035847505" evidence="14">
    <location>
        <begin position="20"/>
        <end position="539"/>
    </location>
</feature>
<dbReference type="InterPro" id="IPR013783">
    <property type="entry name" value="Ig-like_fold"/>
</dbReference>
<sequence>MPLWLLLMLWIGSVAQVLSYKLKLQKSMTVQEGLCVHVPCEFYYPWLSFMSPYMSWFQKGADVNQDPPVATNKPNQKLHERTQGRFFIRGDLQTGNCSLDITEVHKGDSGTYFFQLGTYSYLDTMFSLNVTALTHTPHIIIPGTLESGHPRNLTCSVPWAREQGTSPIFSWTSAALTSLGTRTHFSSVLTLTPRPQDHGTNLTCQVYFPAVGVMVERTVQLNVTYAPQNTAIRIFQGSRIALGTLQNTSSVLISEGQALQLLCVTDSNPPAELSWFRGSPTWKATPICRSPILDLSQVGAVEEGDLICQAQNPLGSQHISLHLSVVYPLQLFSPSCSWEGEGLRCNCSSRAQWAPTLRWRLGEELLEGNHSNTYWTVTSNSAGPWANSSLSLSGLLSSSLRLSCEAQNAQGKQSAAVLLLPADKPEPRTSGVVGAVAGAGTMALLSLCLCLIFRVKTGRKKAVQPVQSTDMSPAGNSGSGAYQYQSSTDIPAAPPPPAEARPISEEEQELHYALLRFPKPKYQERKDIHTEYSEIKTHK</sequence>
<evidence type="ECO:0000259" key="15">
    <source>
        <dbReference type="PROSITE" id="PS50835"/>
    </source>
</evidence>
<dbReference type="Proteomes" id="UP000000715">
    <property type="component" value="Unplaced"/>
</dbReference>
<keyword evidence="4" id="KW-0430">Lectin</keyword>
<evidence type="ECO:0000256" key="2">
    <source>
        <dbReference type="ARBA" id="ARBA00022692"/>
    </source>
</evidence>
<evidence type="ECO:0000256" key="3">
    <source>
        <dbReference type="ARBA" id="ARBA00022729"/>
    </source>
</evidence>